<dbReference type="InterPro" id="IPR000297">
    <property type="entry name" value="PPIase_PpiC"/>
</dbReference>
<evidence type="ECO:0000259" key="6">
    <source>
        <dbReference type="PROSITE" id="PS50198"/>
    </source>
</evidence>
<dbReference type="PANTHER" id="PTHR47245:SF1">
    <property type="entry name" value="FOLDASE PROTEIN PRSA"/>
    <property type="match status" value="1"/>
</dbReference>
<keyword evidence="5" id="KW-1003">Cell membrane</keyword>
<dbReference type="Pfam" id="PF13616">
    <property type="entry name" value="Rotamase_3"/>
    <property type="match status" value="1"/>
</dbReference>
<feature type="domain" description="PpiC" evidence="6">
    <location>
        <begin position="136"/>
        <end position="226"/>
    </location>
</feature>
<dbReference type="EMBL" id="LNNH01000029">
    <property type="protein sequence ID" value="KWW16939.1"/>
    <property type="molecule type" value="Genomic_DNA"/>
</dbReference>
<sequence length="288" mass="32370">MRKWALSIAVTAGLIGLTACNSDKEAVVETKAGDISKEEFYNVMKDRYGDTVLQELVYEKVLSEKYTVTDKEVKAKTAELKEQMGDNFQTALASSGYKSEDDLKRALRIGMLQEKAAVADITVKEADVKKAYEDYKPQIKARHILVKDQKTADEVKAKLDKGEDFAKLAKEYSTDTGSAEKGGELGWFGKGEMVPAFEEQAYKMKKDEISKPVKSDYGYHIIQLEDMKEKKSYKDMKKDLEYDLKVAQIDQTKVQDILNAEVKKADVKIKDKDLKDAITSGDATKAEK</sequence>
<proteinExistence type="inferred from homology"/>
<evidence type="ECO:0000256" key="1">
    <source>
        <dbReference type="ARBA" id="ARBA00000971"/>
    </source>
</evidence>
<name>A0A125QRM4_9BACI</name>
<dbReference type="GO" id="GO:0003755">
    <property type="term" value="F:peptidyl-prolyl cis-trans isomerase activity"/>
    <property type="evidence" value="ECO:0007669"/>
    <property type="project" value="UniProtKB-UniRule"/>
</dbReference>
<evidence type="ECO:0000256" key="2">
    <source>
        <dbReference type="ARBA" id="ARBA00022729"/>
    </source>
</evidence>
<organism evidence="7 8">
    <name type="scientific">Peribacillus simplex</name>
    <dbReference type="NCBI Taxonomy" id="1478"/>
    <lineage>
        <taxon>Bacteria</taxon>
        <taxon>Bacillati</taxon>
        <taxon>Bacillota</taxon>
        <taxon>Bacilli</taxon>
        <taxon>Bacillales</taxon>
        <taxon>Bacillaceae</taxon>
        <taxon>Peribacillus</taxon>
    </lineage>
</organism>
<evidence type="ECO:0000313" key="7">
    <source>
        <dbReference type="EMBL" id="KWW16939.1"/>
    </source>
</evidence>
<dbReference type="PANTHER" id="PTHR47245">
    <property type="entry name" value="PEPTIDYLPROLYL ISOMERASE"/>
    <property type="match status" value="1"/>
</dbReference>
<reference evidence="7 8" key="1">
    <citation type="submission" date="2015-11" db="EMBL/GenBank/DDBJ databases">
        <title>Genome Sequence of Bacillus simplex strain VanAntwerpen2.</title>
        <authorList>
            <person name="Couger M.B."/>
        </authorList>
    </citation>
    <scope>NUCLEOTIDE SEQUENCE [LARGE SCALE GENOMIC DNA]</scope>
    <source>
        <strain evidence="7 8">VanAntwerpen02</strain>
    </source>
</reference>
<keyword evidence="5" id="KW-0472">Membrane</keyword>
<protein>
    <recommendedName>
        <fullName evidence="5">Foldase protein PrsA</fullName>
        <ecNumber evidence="5">5.2.1.8</ecNumber>
    </recommendedName>
</protein>
<evidence type="ECO:0000256" key="4">
    <source>
        <dbReference type="ARBA" id="ARBA00023235"/>
    </source>
</evidence>
<evidence type="ECO:0000313" key="8">
    <source>
        <dbReference type="Proteomes" id="UP000064189"/>
    </source>
</evidence>
<gene>
    <name evidence="5 7" type="primary">prsA</name>
    <name evidence="7" type="ORF">AS888_23425</name>
</gene>
<dbReference type="RefSeq" id="WP_061143103.1">
    <property type="nucleotide sequence ID" value="NZ_LNNH01000029.1"/>
</dbReference>
<comment type="subcellular location">
    <subcellularLocation>
        <location evidence="5">Cell membrane</location>
        <topology evidence="5">Lipid-anchor</topology>
    </subcellularLocation>
</comment>
<keyword evidence="2 5" id="KW-0732">Signal</keyword>
<dbReference type="HAMAP" id="MF_01145">
    <property type="entry name" value="Foldase_PrsA"/>
    <property type="match status" value="1"/>
</dbReference>
<dbReference type="PROSITE" id="PS01096">
    <property type="entry name" value="PPIC_PPIASE_1"/>
    <property type="match status" value="1"/>
</dbReference>
<comment type="similarity">
    <text evidence="5">Belongs to the PrsA family.</text>
</comment>
<comment type="function">
    <text evidence="5">Plays a major role in protein secretion by helping the post-translocational extracellular folding of several secreted proteins.</text>
</comment>
<dbReference type="InterPro" id="IPR023058">
    <property type="entry name" value="PPIase_PpiC_CS"/>
</dbReference>
<dbReference type="SUPFAM" id="SSF54534">
    <property type="entry name" value="FKBP-like"/>
    <property type="match status" value="1"/>
</dbReference>
<keyword evidence="5" id="KW-0449">Lipoprotein</keyword>
<keyword evidence="5" id="KW-0564">Palmitate</keyword>
<dbReference type="GO" id="GO:0006457">
    <property type="term" value="P:protein folding"/>
    <property type="evidence" value="ECO:0007669"/>
    <property type="project" value="UniProtKB-UniRule"/>
</dbReference>
<dbReference type="InterPro" id="IPR046357">
    <property type="entry name" value="PPIase_dom_sf"/>
</dbReference>
<keyword evidence="8" id="KW-1185">Reference proteome</keyword>
<evidence type="ECO:0000256" key="5">
    <source>
        <dbReference type="HAMAP-Rule" id="MF_01145"/>
    </source>
</evidence>
<evidence type="ECO:0000256" key="3">
    <source>
        <dbReference type="ARBA" id="ARBA00023110"/>
    </source>
</evidence>
<keyword evidence="3 5" id="KW-0697">Rotamase</keyword>
<dbReference type="EC" id="5.2.1.8" evidence="5"/>
<dbReference type="Proteomes" id="UP000064189">
    <property type="component" value="Unassembled WGS sequence"/>
</dbReference>
<dbReference type="GO" id="GO:0005886">
    <property type="term" value="C:plasma membrane"/>
    <property type="evidence" value="ECO:0007669"/>
    <property type="project" value="UniProtKB-SubCell"/>
</dbReference>
<keyword evidence="4 5" id="KW-0413">Isomerase</keyword>
<comment type="caution">
    <text evidence="7">The sequence shown here is derived from an EMBL/GenBank/DDBJ whole genome shotgun (WGS) entry which is preliminary data.</text>
</comment>
<dbReference type="InterPro" id="IPR050245">
    <property type="entry name" value="PrsA_foldase"/>
</dbReference>
<comment type="catalytic activity">
    <reaction evidence="1 5">
        <text>[protein]-peptidylproline (omega=180) = [protein]-peptidylproline (omega=0)</text>
        <dbReference type="Rhea" id="RHEA:16237"/>
        <dbReference type="Rhea" id="RHEA-COMP:10747"/>
        <dbReference type="Rhea" id="RHEA-COMP:10748"/>
        <dbReference type="ChEBI" id="CHEBI:83833"/>
        <dbReference type="ChEBI" id="CHEBI:83834"/>
        <dbReference type="EC" id="5.2.1.8"/>
    </reaction>
</comment>
<accession>A0A125QRM4</accession>
<dbReference type="PROSITE" id="PS51257">
    <property type="entry name" value="PROKAR_LIPOPROTEIN"/>
    <property type="match status" value="1"/>
</dbReference>
<dbReference type="InterPro" id="IPR023059">
    <property type="entry name" value="Foldase_PrsA"/>
</dbReference>
<dbReference type="Gene3D" id="3.10.50.40">
    <property type="match status" value="1"/>
</dbReference>
<dbReference type="AlphaFoldDB" id="A0A125QRM4"/>
<dbReference type="PROSITE" id="PS50198">
    <property type="entry name" value="PPIC_PPIASE_2"/>
    <property type="match status" value="1"/>
</dbReference>